<keyword evidence="11" id="KW-1185">Reference proteome</keyword>
<protein>
    <recommendedName>
        <fullName evidence="3 9">Energy-coupling factor transporter transmembrane protein EcfT</fullName>
        <shortName evidence="9">ECF transporter T component EcfT</shortName>
    </recommendedName>
</protein>
<feature type="transmembrane region" description="Helical" evidence="9">
    <location>
        <begin position="73"/>
        <end position="99"/>
    </location>
</feature>
<dbReference type="CDD" id="cd16914">
    <property type="entry name" value="EcfT"/>
    <property type="match status" value="1"/>
</dbReference>
<keyword evidence="7 9" id="KW-1133">Transmembrane helix</keyword>
<dbReference type="GO" id="GO:0005886">
    <property type="term" value="C:plasma membrane"/>
    <property type="evidence" value="ECO:0007669"/>
    <property type="project" value="UniProtKB-SubCell"/>
</dbReference>
<name>A0A5D6W5A9_9FIRM</name>
<dbReference type="PANTHER" id="PTHR34857">
    <property type="entry name" value="SLL0384 PROTEIN"/>
    <property type="match status" value="1"/>
</dbReference>
<comment type="function">
    <text evidence="9">Transmembrane (T) component of an energy-coupling factor (ECF) ABC-transporter complex. Unlike classic ABC transporters this ECF transporter provides the energy necessary to transport a number of different substrates.</text>
</comment>
<organism evidence="10 11">
    <name type="scientific">Selenomonas ruminis</name>
    <dbReference type="NCBI Taxonomy" id="2593411"/>
    <lineage>
        <taxon>Bacteria</taxon>
        <taxon>Bacillati</taxon>
        <taxon>Bacillota</taxon>
        <taxon>Negativicutes</taxon>
        <taxon>Selenomonadales</taxon>
        <taxon>Selenomonadaceae</taxon>
        <taxon>Selenomonas</taxon>
    </lineage>
</organism>
<dbReference type="HAMAP" id="MF_01461">
    <property type="entry name" value="EcfT"/>
    <property type="match status" value="1"/>
</dbReference>
<keyword evidence="5 9" id="KW-1003">Cell membrane</keyword>
<dbReference type="AlphaFoldDB" id="A0A5D6W5A9"/>
<gene>
    <name evidence="9" type="primary">ecfT</name>
    <name evidence="10" type="ORF">FZ040_07300</name>
</gene>
<dbReference type="InterPro" id="IPR003339">
    <property type="entry name" value="ABC/ECF_trnsptr_transmembrane"/>
</dbReference>
<evidence type="ECO:0000256" key="1">
    <source>
        <dbReference type="ARBA" id="ARBA00004651"/>
    </source>
</evidence>
<accession>A0A5D6W5A9</accession>
<feature type="transmembrane region" description="Helical" evidence="9">
    <location>
        <begin position="26"/>
        <end position="53"/>
    </location>
</feature>
<dbReference type="OrthoDB" id="8075495at2"/>
<evidence type="ECO:0000256" key="5">
    <source>
        <dbReference type="ARBA" id="ARBA00022475"/>
    </source>
</evidence>
<dbReference type="PANTHER" id="PTHR34857:SF2">
    <property type="entry name" value="SLL0384 PROTEIN"/>
    <property type="match status" value="1"/>
</dbReference>
<dbReference type="Pfam" id="PF02361">
    <property type="entry name" value="CbiQ"/>
    <property type="match status" value="1"/>
</dbReference>
<evidence type="ECO:0000256" key="2">
    <source>
        <dbReference type="ARBA" id="ARBA00005660"/>
    </source>
</evidence>
<evidence type="ECO:0000256" key="9">
    <source>
        <dbReference type="HAMAP-Rule" id="MF_01461"/>
    </source>
</evidence>
<dbReference type="RefSeq" id="WP_149171403.1">
    <property type="nucleotide sequence ID" value="NZ_VTOY01000004.1"/>
</dbReference>
<evidence type="ECO:0000256" key="7">
    <source>
        <dbReference type="ARBA" id="ARBA00022989"/>
    </source>
</evidence>
<keyword evidence="4 9" id="KW-0813">Transport</keyword>
<dbReference type="Proteomes" id="UP000323646">
    <property type="component" value="Unassembled WGS sequence"/>
</dbReference>
<dbReference type="InterPro" id="IPR051611">
    <property type="entry name" value="ECF_transporter_component"/>
</dbReference>
<feature type="transmembrane region" description="Helical" evidence="9">
    <location>
        <begin position="243"/>
        <end position="262"/>
    </location>
</feature>
<feature type="transmembrane region" description="Helical" evidence="9">
    <location>
        <begin position="111"/>
        <end position="129"/>
    </location>
</feature>
<keyword evidence="8 9" id="KW-0472">Membrane</keyword>
<comment type="similarity">
    <text evidence="2 9">Belongs to the energy-coupling factor EcfT family.</text>
</comment>
<dbReference type="InterPro" id="IPR024919">
    <property type="entry name" value="EcfT"/>
</dbReference>
<evidence type="ECO:0000256" key="4">
    <source>
        <dbReference type="ARBA" id="ARBA00022448"/>
    </source>
</evidence>
<dbReference type="EMBL" id="VTOY01000004">
    <property type="protein sequence ID" value="TYZ23016.1"/>
    <property type="molecule type" value="Genomic_DNA"/>
</dbReference>
<keyword evidence="6 9" id="KW-0812">Transmembrane</keyword>
<comment type="caution">
    <text evidence="10">The sequence shown here is derived from an EMBL/GenBank/DDBJ whole genome shotgun (WGS) entry which is preliminary data.</text>
</comment>
<reference evidence="10 11" key="1">
    <citation type="submission" date="2019-08" db="EMBL/GenBank/DDBJ databases">
        <title>Selenomonas sp. mPRGC5 and Selenomonas sp. mPRGC8 isolated from ruminal fluid of dairy goat (Capra hircus).</title>
        <authorList>
            <person name="Poothong S."/>
            <person name="Nuengjamnong C."/>
            <person name="Tanasupawat S."/>
        </authorList>
    </citation>
    <scope>NUCLEOTIDE SEQUENCE [LARGE SCALE GENOMIC DNA]</scope>
    <source>
        <strain evidence="11">mPRGC5</strain>
    </source>
</reference>
<evidence type="ECO:0000313" key="11">
    <source>
        <dbReference type="Proteomes" id="UP000323646"/>
    </source>
</evidence>
<evidence type="ECO:0000256" key="8">
    <source>
        <dbReference type="ARBA" id="ARBA00023136"/>
    </source>
</evidence>
<comment type="subcellular location">
    <subcellularLocation>
        <location evidence="1 9">Cell membrane</location>
        <topology evidence="1 9">Multi-pass membrane protein</topology>
    </subcellularLocation>
</comment>
<evidence type="ECO:0000313" key="10">
    <source>
        <dbReference type="EMBL" id="TYZ23016.1"/>
    </source>
</evidence>
<evidence type="ECO:0000256" key="6">
    <source>
        <dbReference type="ARBA" id="ARBA00022692"/>
    </source>
</evidence>
<dbReference type="GO" id="GO:0022857">
    <property type="term" value="F:transmembrane transporter activity"/>
    <property type="evidence" value="ECO:0007669"/>
    <property type="project" value="UniProtKB-UniRule"/>
</dbReference>
<proteinExistence type="inferred from homology"/>
<evidence type="ECO:0000256" key="3">
    <source>
        <dbReference type="ARBA" id="ARBA00014042"/>
    </source>
</evidence>
<comment type="subunit">
    <text evidence="9">Forms a stable energy-coupling factor (ECF) transporter complex composed of 2 membrane-embedded substrate-binding proteins (S component), 2 ATP-binding proteins (A component) and 2 transmembrane proteins (T component).</text>
</comment>
<sequence length="266" mass="29759">MLSNITIGQYFPGNSILHRMDPRVKVLLLLLFLLEVFLFSNAVAYGIFSAITLVMMLLSGVPLCMLLRSLKPLWWIILFTFVIHLFSNPGTPIATVWLFTLTWEGIQMGCFISLRLILLILMSSLLTFTTSPLKLTDAMESLLSPFRRFGLPAHELAMMMTIALRFIPTLIEETDKIMKAQQSRGADFTTGNVMKRLRNMVPILVPLFLSAFRRADELAMAMEARCYRGGIGRTQMKSLKTGGIDYLAIGGFVILTAALLGIKLST</sequence>